<proteinExistence type="predicted"/>
<gene>
    <name evidence="1" type="ORF">DYBT9623_04412</name>
</gene>
<dbReference type="EMBL" id="CAJRAU010000007">
    <property type="protein sequence ID" value="CAG5072872.1"/>
    <property type="molecule type" value="Genomic_DNA"/>
</dbReference>
<keyword evidence="2" id="KW-1185">Reference proteome</keyword>
<dbReference type="Proteomes" id="UP000679725">
    <property type="component" value="Unassembled WGS sequence"/>
</dbReference>
<accession>A0ABN7RGM8</accession>
<name>A0ABN7RGM8_9BACT</name>
<evidence type="ECO:0000313" key="2">
    <source>
        <dbReference type="Proteomes" id="UP000679725"/>
    </source>
</evidence>
<dbReference type="RefSeq" id="WP_215235691.1">
    <property type="nucleotide sequence ID" value="NZ_CAJRAU010000007.1"/>
</dbReference>
<reference evidence="1 2" key="1">
    <citation type="submission" date="2021-04" db="EMBL/GenBank/DDBJ databases">
        <authorList>
            <person name="Rodrigo-Torres L."/>
            <person name="Arahal R. D."/>
            <person name="Lucena T."/>
        </authorList>
    </citation>
    <scope>NUCLEOTIDE SEQUENCE [LARGE SCALE GENOMIC DNA]</scope>
    <source>
        <strain evidence="1 2">CECT 9623</strain>
    </source>
</reference>
<protein>
    <submittedName>
        <fullName evidence="1">Uncharacterized protein</fullName>
    </submittedName>
</protein>
<sequence length="165" mass="18072">MGVRPTYKLADIRAKLEADAKKIEKAILFRLQYLGEECVAMARSLDTYIDQTGNLRNSVGYIIAKDGRVVSNNFRKSASVTSTTQSGKPKTTKGSSDGLKAGEALAMEVLLGTKRGYILIVVAGMAYAEHVETMGYDVLSSAEQFAKKEMPLMKAKLKLQIQTMK</sequence>
<organism evidence="1 2">
    <name type="scientific">Dyadobacter linearis</name>
    <dbReference type="NCBI Taxonomy" id="2823330"/>
    <lineage>
        <taxon>Bacteria</taxon>
        <taxon>Pseudomonadati</taxon>
        <taxon>Bacteroidota</taxon>
        <taxon>Cytophagia</taxon>
        <taxon>Cytophagales</taxon>
        <taxon>Spirosomataceae</taxon>
        <taxon>Dyadobacter</taxon>
    </lineage>
</organism>
<comment type="caution">
    <text evidence="1">The sequence shown here is derived from an EMBL/GenBank/DDBJ whole genome shotgun (WGS) entry which is preliminary data.</text>
</comment>
<evidence type="ECO:0000313" key="1">
    <source>
        <dbReference type="EMBL" id="CAG5072872.1"/>
    </source>
</evidence>